<comment type="caution">
    <text evidence="1">The sequence shown here is derived from an EMBL/GenBank/DDBJ whole genome shotgun (WGS) entry which is preliminary data.</text>
</comment>
<protein>
    <submittedName>
        <fullName evidence="1">Uncharacterized protein</fullName>
    </submittedName>
</protein>
<organism evidence="1 2">
    <name type="scientific">Hypothenemus hampei</name>
    <name type="common">Coffee berry borer</name>
    <dbReference type="NCBI Taxonomy" id="57062"/>
    <lineage>
        <taxon>Eukaryota</taxon>
        <taxon>Metazoa</taxon>
        <taxon>Ecdysozoa</taxon>
        <taxon>Arthropoda</taxon>
        <taxon>Hexapoda</taxon>
        <taxon>Insecta</taxon>
        <taxon>Pterygota</taxon>
        <taxon>Neoptera</taxon>
        <taxon>Endopterygota</taxon>
        <taxon>Coleoptera</taxon>
        <taxon>Polyphaga</taxon>
        <taxon>Cucujiformia</taxon>
        <taxon>Curculionidae</taxon>
        <taxon>Scolytinae</taxon>
        <taxon>Hypothenemus</taxon>
    </lineage>
</organism>
<reference evidence="1 2" key="1">
    <citation type="submission" date="2024-05" db="EMBL/GenBank/DDBJ databases">
        <title>Genetic variation in Jamaican populations of the coffee berry borer (Hypothenemus hampei).</title>
        <authorList>
            <person name="Errbii M."/>
            <person name="Myrie A."/>
        </authorList>
    </citation>
    <scope>NUCLEOTIDE SEQUENCE [LARGE SCALE GENOMIC DNA]</scope>
    <source>
        <strain evidence="1">JA-Hopewell-2020-01-JO</strain>
        <tissue evidence="1">Whole body</tissue>
    </source>
</reference>
<dbReference type="AlphaFoldDB" id="A0ABD1E0R0"/>
<dbReference type="Proteomes" id="UP001566132">
    <property type="component" value="Unassembled WGS sequence"/>
</dbReference>
<accession>A0ABD1E0R0</accession>
<evidence type="ECO:0000313" key="1">
    <source>
        <dbReference type="EMBL" id="KAL1487915.1"/>
    </source>
</evidence>
<sequence length="151" mass="17590">MEEKACVFEISTESRKRKINETKKQKQQKHRYRDNLSDLEHVLTVCNHSGPTYHCKSIVLSDVRAIRSKIFENNVKTEQDTKLCHYISVVPIERYRPTTERRSKMRNFSVYYFLPKSVTKKKNRMNKPGSGPHFPTFGARGDVGASVAREI</sequence>
<keyword evidence="2" id="KW-1185">Reference proteome</keyword>
<proteinExistence type="predicted"/>
<name>A0ABD1E0R0_HYPHA</name>
<dbReference type="EMBL" id="JBDJPC010000016">
    <property type="protein sequence ID" value="KAL1487915.1"/>
    <property type="molecule type" value="Genomic_DNA"/>
</dbReference>
<gene>
    <name evidence="1" type="ORF">ABEB36_015300</name>
</gene>
<evidence type="ECO:0000313" key="2">
    <source>
        <dbReference type="Proteomes" id="UP001566132"/>
    </source>
</evidence>